<dbReference type="PRINTS" id="PR00032">
    <property type="entry name" value="HTHARAC"/>
</dbReference>
<feature type="domain" description="HTH araC/xylS-type" evidence="5">
    <location>
        <begin position="618"/>
        <end position="718"/>
    </location>
</feature>
<dbReference type="GO" id="GO:0043565">
    <property type="term" value="F:sequence-specific DNA binding"/>
    <property type="evidence" value="ECO:0007669"/>
    <property type="project" value="InterPro"/>
</dbReference>
<keyword evidence="4" id="KW-0472">Membrane</keyword>
<dbReference type="Pfam" id="PF12833">
    <property type="entry name" value="HTH_18"/>
    <property type="match status" value="1"/>
</dbReference>
<dbReference type="SUPFAM" id="SSF46689">
    <property type="entry name" value="Homeodomain-like"/>
    <property type="match status" value="2"/>
</dbReference>
<dbReference type="Gene3D" id="1.10.10.60">
    <property type="entry name" value="Homeodomain-like"/>
    <property type="match status" value="2"/>
</dbReference>
<keyword evidence="1" id="KW-0805">Transcription regulation</keyword>
<name>A0A9D2RY18_9FIRM</name>
<dbReference type="PROSITE" id="PS01124">
    <property type="entry name" value="HTH_ARAC_FAMILY_2"/>
    <property type="match status" value="1"/>
</dbReference>
<proteinExistence type="predicted"/>
<accession>A0A9D2RY18</accession>
<dbReference type="Proteomes" id="UP000824214">
    <property type="component" value="Unassembled WGS sequence"/>
</dbReference>
<dbReference type="SMART" id="SM00342">
    <property type="entry name" value="HTH_ARAC"/>
    <property type="match status" value="1"/>
</dbReference>
<evidence type="ECO:0000259" key="5">
    <source>
        <dbReference type="PROSITE" id="PS01124"/>
    </source>
</evidence>
<dbReference type="EMBL" id="DWXZ01000049">
    <property type="protein sequence ID" value="HJB36993.1"/>
    <property type="molecule type" value="Genomic_DNA"/>
</dbReference>
<reference evidence="6" key="1">
    <citation type="journal article" date="2021" name="PeerJ">
        <title>Extensive microbial diversity within the chicken gut microbiome revealed by metagenomics and culture.</title>
        <authorList>
            <person name="Gilroy R."/>
            <person name="Ravi A."/>
            <person name="Getino M."/>
            <person name="Pursley I."/>
            <person name="Horton D.L."/>
            <person name="Alikhan N.F."/>
            <person name="Baker D."/>
            <person name="Gharbi K."/>
            <person name="Hall N."/>
            <person name="Watson M."/>
            <person name="Adriaenssens E.M."/>
            <person name="Foster-Nyarko E."/>
            <person name="Jarju S."/>
            <person name="Secka A."/>
            <person name="Antonio M."/>
            <person name="Oren A."/>
            <person name="Chaudhuri R.R."/>
            <person name="La Ragione R."/>
            <person name="Hildebrand F."/>
            <person name="Pallen M.J."/>
        </authorList>
    </citation>
    <scope>NUCLEOTIDE SEQUENCE</scope>
    <source>
        <strain evidence="6">ChiBcolR8-3208</strain>
    </source>
</reference>
<evidence type="ECO:0000256" key="3">
    <source>
        <dbReference type="ARBA" id="ARBA00023163"/>
    </source>
</evidence>
<dbReference type="Gene3D" id="3.30.450.20">
    <property type="entry name" value="PAS domain"/>
    <property type="match status" value="1"/>
</dbReference>
<keyword evidence="4" id="KW-1133">Transmembrane helix</keyword>
<organism evidence="6 7">
    <name type="scientific">Candidatus Acutalibacter ornithocaccae</name>
    <dbReference type="NCBI Taxonomy" id="2838416"/>
    <lineage>
        <taxon>Bacteria</taxon>
        <taxon>Bacillati</taxon>
        <taxon>Bacillota</taxon>
        <taxon>Clostridia</taxon>
        <taxon>Eubacteriales</taxon>
        <taxon>Acutalibacteraceae</taxon>
        <taxon>Acutalibacter</taxon>
    </lineage>
</organism>
<evidence type="ECO:0000313" key="7">
    <source>
        <dbReference type="Proteomes" id="UP000824214"/>
    </source>
</evidence>
<reference evidence="6" key="2">
    <citation type="submission" date="2021-04" db="EMBL/GenBank/DDBJ databases">
        <authorList>
            <person name="Gilroy R."/>
        </authorList>
    </citation>
    <scope>NUCLEOTIDE SEQUENCE</scope>
    <source>
        <strain evidence="6">ChiBcolR8-3208</strain>
    </source>
</reference>
<evidence type="ECO:0000256" key="4">
    <source>
        <dbReference type="SAM" id="Phobius"/>
    </source>
</evidence>
<dbReference type="InterPro" id="IPR009057">
    <property type="entry name" value="Homeodomain-like_sf"/>
</dbReference>
<evidence type="ECO:0000313" key="6">
    <source>
        <dbReference type="EMBL" id="HJB36993.1"/>
    </source>
</evidence>
<feature type="transmembrane region" description="Helical" evidence="4">
    <location>
        <begin position="12"/>
        <end position="35"/>
    </location>
</feature>
<protein>
    <submittedName>
        <fullName evidence="6">AraC family transcriptional regulator</fullName>
    </submittedName>
</protein>
<keyword evidence="3" id="KW-0804">Transcription</keyword>
<evidence type="ECO:0000256" key="2">
    <source>
        <dbReference type="ARBA" id="ARBA00023125"/>
    </source>
</evidence>
<dbReference type="GO" id="GO:0003700">
    <property type="term" value="F:DNA-binding transcription factor activity"/>
    <property type="evidence" value="ECO:0007669"/>
    <property type="project" value="InterPro"/>
</dbReference>
<dbReference type="AlphaFoldDB" id="A0A9D2RY18"/>
<gene>
    <name evidence="6" type="ORF">H9942_02865</name>
</gene>
<dbReference type="InterPro" id="IPR020449">
    <property type="entry name" value="Tscrpt_reg_AraC-type_HTH"/>
</dbReference>
<dbReference type="PANTHER" id="PTHR43280">
    <property type="entry name" value="ARAC-FAMILY TRANSCRIPTIONAL REGULATOR"/>
    <property type="match status" value="1"/>
</dbReference>
<keyword evidence="2" id="KW-0238">DNA-binding</keyword>
<evidence type="ECO:0000256" key="1">
    <source>
        <dbReference type="ARBA" id="ARBA00023015"/>
    </source>
</evidence>
<comment type="caution">
    <text evidence="6">The sequence shown here is derived from an EMBL/GenBank/DDBJ whole genome shotgun (WGS) entry which is preliminary data.</text>
</comment>
<dbReference type="InterPro" id="IPR018060">
    <property type="entry name" value="HTH_AraC"/>
</dbReference>
<keyword evidence="4" id="KW-0812">Transmembrane</keyword>
<sequence length="724" mass="81042">MRRQGFFFQRRWFAAVYITVAIFILLLISFVFYWFHARTMEDLKASQTEVLNNTSTVFQSQLDSFSLAAYQLYAMPASTVLLANPEDPVSFIIDFSKQGQSIMASNDLIDIVALFDEEEMVLTRQKRVISQDSMNALHEKAVSVAQTLFYLEADRMAYGTPVRMLCTVVGDRSGSSWEQGVLLCVNADELADRLLSQLDYTYILDQDGNVLLSSQPELFGQQLPGYQQLLADFEKKGNPSAILTQLDGQESLVCVASCPESSFQVVSIQPVSQLQENLNRGLWQLFAATAFILSVAGVITLLLSKFLSRPADDLLKEIANLPPAPGTKAQAPMDPQLAHTMLLRTAHTIDQLQVVHRKDQQIQYLLGLTQDLSPQALFPTDSGWFLAVLQSDQPPGTDESASFPLVIETIGEILENSPQWQRNVILPVQDGTAALVCPGEGGGTEQLIPYLRRELAQASPCSISLSLSDREEPGSLLIRYQNTLGRMRAKSLRGDGALITRLGEEEAPQEKLPSQCVDDILNAVRAGEKERFLPLAQELLNQASGFHFEHTLHQLVDLCVSLFQTGGGRIPKNTLLWGEAYQKLWECFNRQQLEAQLATFWAQAACHPTGSHKEEQIQAALDYINQHYADESLSMGAVAEHLRMSPSHFSRLFKEIMEESFPSYVNRLRLSSAYQRLLDERDSTIEKIAQESGFYSSSYFTTLFRKQYGLSPSQARRRPPEKGE</sequence>
<dbReference type="PANTHER" id="PTHR43280:SF2">
    <property type="entry name" value="HTH-TYPE TRANSCRIPTIONAL REGULATOR EXSA"/>
    <property type="match status" value="1"/>
</dbReference>